<name>A0AAJ2BA95_9HYPH</name>
<dbReference type="InterPro" id="IPR005586">
    <property type="entry name" value="ABC_trans_aux"/>
</dbReference>
<sequence length="212" mass="22489">MGGSGSMISPMDVRGLVPTSMKFALMMPLLGALLAGCGGGAKNDTFDLSVSPAPVTQAPSLKSRQLLIAEPTALKALDSENIVVRLSNSEVQYLANSQWSDRLPRMVQSKLVEAFQDTGRLGGVGRPGQGLAIDYQVVTDIRAFEIDTKNNVANIEISVQLLNDRNGTVRAQNVFRASTRVSGTGNANLVKALDSAFAAASREIVAWTLKAL</sequence>
<dbReference type="SUPFAM" id="SSF159594">
    <property type="entry name" value="XCC0632-like"/>
    <property type="match status" value="1"/>
</dbReference>
<feature type="domain" description="ABC-type transport auxiliary lipoprotein component" evidence="1">
    <location>
        <begin position="46"/>
        <end position="205"/>
    </location>
</feature>
<dbReference type="EMBL" id="JAVIZC010000003">
    <property type="protein sequence ID" value="MDR6102480.1"/>
    <property type="molecule type" value="Genomic_DNA"/>
</dbReference>
<dbReference type="Gene3D" id="3.40.50.10610">
    <property type="entry name" value="ABC-type transport auxiliary lipoprotein component"/>
    <property type="match status" value="1"/>
</dbReference>
<proteinExistence type="predicted"/>
<gene>
    <name evidence="2" type="ORF">QE369_002677</name>
</gene>
<organism evidence="2 3">
    <name type="scientific">Agrobacterium larrymoorei</name>
    <dbReference type="NCBI Taxonomy" id="160699"/>
    <lineage>
        <taxon>Bacteria</taxon>
        <taxon>Pseudomonadati</taxon>
        <taxon>Pseudomonadota</taxon>
        <taxon>Alphaproteobacteria</taxon>
        <taxon>Hyphomicrobiales</taxon>
        <taxon>Rhizobiaceae</taxon>
        <taxon>Rhizobium/Agrobacterium group</taxon>
        <taxon>Agrobacterium</taxon>
    </lineage>
</organism>
<protein>
    <submittedName>
        <fullName evidence="2">Cholesterol transport system auxiliary component</fullName>
    </submittedName>
</protein>
<dbReference type="Proteomes" id="UP001255601">
    <property type="component" value="Unassembled WGS sequence"/>
</dbReference>
<reference evidence="2" key="1">
    <citation type="submission" date="2023-08" db="EMBL/GenBank/DDBJ databases">
        <title>Functional and genomic diversity of the sorghum phyllosphere microbiome.</title>
        <authorList>
            <person name="Shade A."/>
        </authorList>
    </citation>
    <scope>NUCLEOTIDE SEQUENCE</scope>
    <source>
        <strain evidence="2">SORGH_AS_0974</strain>
    </source>
</reference>
<dbReference type="AlphaFoldDB" id="A0AAJ2BA95"/>
<evidence type="ECO:0000313" key="2">
    <source>
        <dbReference type="EMBL" id="MDR6102480.1"/>
    </source>
</evidence>
<dbReference type="Pfam" id="PF03886">
    <property type="entry name" value="ABC_trans_aux"/>
    <property type="match status" value="1"/>
</dbReference>
<accession>A0AAJ2BA95</accession>
<evidence type="ECO:0000259" key="1">
    <source>
        <dbReference type="Pfam" id="PF03886"/>
    </source>
</evidence>
<comment type="caution">
    <text evidence="2">The sequence shown here is derived from an EMBL/GenBank/DDBJ whole genome shotgun (WGS) entry which is preliminary data.</text>
</comment>
<evidence type="ECO:0000313" key="3">
    <source>
        <dbReference type="Proteomes" id="UP001255601"/>
    </source>
</evidence>